<feature type="transmembrane region" description="Helical" evidence="2">
    <location>
        <begin position="138"/>
        <end position="160"/>
    </location>
</feature>
<proteinExistence type="predicted"/>
<name>A0A1I1WC29_PSEOC</name>
<feature type="compositionally biased region" description="Polar residues" evidence="1">
    <location>
        <begin position="209"/>
        <end position="218"/>
    </location>
</feature>
<reference evidence="4" key="1">
    <citation type="submission" date="2016-10" db="EMBL/GenBank/DDBJ databases">
        <authorList>
            <person name="Varghese N."/>
            <person name="Submissions S."/>
        </authorList>
    </citation>
    <scope>NUCLEOTIDE SEQUENCE [LARGE SCALE GENOMIC DNA]</scope>
    <source>
        <strain evidence="4">JCM 2783</strain>
    </source>
</reference>
<feature type="region of interest" description="Disordered" evidence="1">
    <location>
        <begin position="209"/>
        <end position="238"/>
    </location>
</feature>
<feature type="transmembrane region" description="Helical" evidence="2">
    <location>
        <begin position="15"/>
        <end position="39"/>
    </location>
</feature>
<accession>A0A1I1WC29</accession>
<organism evidence="3 4">
    <name type="scientific">Pseudomonas straminea</name>
    <dbReference type="NCBI Taxonomy" id="47882"/>
    <lineage>
        <taxon>Bacteria</taxon>
        <taxon>Pseudomonadati</taxon>
        <taxon>Pseudomonadota</taxon>
        <taxon>Gammaproteobacteria</taxon>
        <taxon>Pseudomonadales</taxon>
        <taxon>Pseudomonadaceae</taxon>
        <taxon>Phytopseudomonas</taxon>
    </lineage>
</organism>
<keyword evidence="2" id="KW-0812">Transmembrane</keyword>
<evidence type="ECO:0000256" key="2">
    <source>
        <dbReference type="SAM" id="Phobius"/>
    </source>
</evidence>
<dbReference type="EMBL" id="FOMO01000005">
    <property type="protein sequence ID" value="SFD92591.1"/>
    <property type="molecule type" value="Genomic_DNA"/>
</dbReference>
<gene>
    <name evidence="3" type="ORF">SAMN05216372_105388</name>
</gene>
<sequence length="238" mass="26552">MEFLEVIKQAYNSGYSIYVVAGVVGVAFAKVITTFGQALELHDKNFVRKRLDRLESMRANMPADRALARYLDDSIDQEKFRISSGISVSQLKAEWLIKLAATGLWERAHIKAASKFLVTDTRSLVTGLEFTWSDRVGAVLSCIMGLLLLLLGTLYFLMLYLNLGQLGFFIGAAVFCCFIIVGRLFSGDFLRYRVARKIRLYLTNHPLPSTKQSNSDRPTTVPELEGAGSGPVRMSQPN</sequence>
<evidence type="ECO:0000256" key="1">
    <source>
        <dbReference type="SAM" id="MobiDB-lite"/>
    </source>
</evidence>
<dbReference type="Proteomes" id="UP000243950">
    <property type="component" value="Unassembled WGS sequence"/>
</dbReference>
<evidence type="ECO:0000313" key="3">
    <source>
        <dbReference type="EMBL" id="SFD92591.1"/>
    </source>
</evidence>
<dbReference type="RefSeq" id="WP_093504936.1">
    <property type="nucleotide sequence ID" value="NZ_BSSG01000005.1"/>
</dbReference>
<evidence type="ECO:0000313" key="4">
    <source>
        <dbReference type="Proteomes" id="UP000243950"/>
    </source>
</evidence>
<keyword evidence="2" id="KW-0472">Membrane</keyword>
<keyword evidence="4" id="KW-1185">Reference proteome</keyword>
<protein>
    <submittedName>
        <fullName evidence="3">Uncharacterized protein</fullName>
    </submittedName>
</protein>
<feature type="transmembrane region" description="Helical" evidence="2">
    <location>
        <begin position="166"/>
        <end position="186"/>
    </location>
</feature>
<keyword evidence="2" id="KW-1133">Transmembrane helix</keyword>
<dbReference type="AlphaFoldDB" id="A0A1I1WC29"/>